<dbReference type="GO" id="GO:0061631">
    <property type="term" value="F:ubiquitin conjugating enzyme activity"/>
    <property type="evidence" value="ECO:0007669"/>
    <property type="project" value="UniProtKB-EC"/>
</dbReference>
<gene>
    <name evidence="8" type="primary">Dwil\GK16336</name>
    <name evidence="8" type="ORF">Dwil_GK16336</name>
</gene>
<dbReference type="InterPro" id="IPR000608">
    <property type="entry name" value="UBC"/>
</dbReference>
<dbReference type="KEGG" id="dwi:6644644"/>
<evidence type="ECO:0000256" key="5">
    <source>
        <dbReference type="ARBA" id="ARBA00022840"/>
    </source>
</evidence>
<dbReference type="AlphaFoldDB" id="B4N1M3"/>
<keyword evidence="2" id="KW-0808">Transferase</keyword>
<dbReference type="FunFam" id="3.10.110.10:FF:000060">
    <property type="entry name" value="Ubiquitin conjugating enzyme (UbcB)"/>
    <property type="match status" value="1"/>
</dbReference>
<dbReference type="EMBL" id="CH963925">
    <property type="protein sequence ID" value="EDW78262.1"/>
    <property type="molecule type" value="Genomic_DNA"/>
</dbReference>
<dbReference type="eggNOG" id="KOG0417">
    <property type="taxonomic scope" value="Eukaryota"/>
</dbReference>
<dbReference type="OrthoDB" id="7851174at2759"/>
<dbReference type="SUPFAM" id="SSF54495">
    <property type="entry name" value="UBC-like"/>
    <property type="match status" value="1"/>
</dbReference>
<evidence type="ECO:0000313" key="9">
    <source>
        <dbReference type="Proteomes" id="UP000007798"/>
    </source>
</evidence>
<dbReference type="OMA" id="GHVMERR"/>
<keyword evidence="5" id="KW-0067">ATP-binding</keyword>
<dbReference type="EC" id="2.3.2.23" evidence="1"/>
<sequence length="241" mass="27063">MPPIRRSERVPLTTDRRLTICGPGSSSGSTGGAGGLGGGRPTYNEENNAAATDDRVLVSGRFPENMGHVMERRRTHLVDSVAPYPRTNAREVAIRRLGRELDEFRKDPPDGCRIEMVDDNMFHWLGTIIGPKGTPYENGHFRLDWSFPVDYPFAPPKVVFLTKIYHPNIDQLGSICMNLLTDDWSPVLTTSKLLLSIMSLLSDPNPNDPVDEYIANIFLTDRLTYNQNAKLWTSRYAKQDA</sequence>
<feature type="region of interest" description="Disordered" evidence="6">
    <location>
        <begin position="1"/>
        <end position="51"/>
    </location>
</feature>
<keyword evidence="3" id="KW-0547">Nucleotide-binding</keyword>
<dbReference type="PhylomeDB" id="B4N1M3"/>
<keyword evidence="4" id="KW-0833">Ubl conjugation pathway</keyword>
<dbReference type="HOGENOM" id="CLU_1152806_0_0_1"/>
<evidence type="ECO:0000256" key="3">
    <source>
        <dbReference type="ARBA" id="ARBA00022741"/>
    </source>
</evidence>
<dbReference type="GO" id="GO:0005524">
    <property type="term" value="F:ATP binding"/>
    <property type="evidence" value="ECO:0007669"/>
    <property type="project" value="UniProtKB-KW"/>
</dbReference>
<evidence type="ECO:0000256" key="6">
    <source>
        <dbReference type="SAM" id="MobiDB-lite"/>
    </source>
</evidence>
<feature type="compositionally biased region" description="Gly residues" evidence="6">
    <location>
        <begin position="29"/>
        <end position="40"/>
    </location>
</feature>
<name>B4N1M3_DROWI</name>
<dbReference type="STRING" id="7260.B4N1M3"/>
<evidence type="ECO:0000256" key="1">
    <source>
        <dbReference type="ARBA" id="ARBA00012486"/>
    </source>
</evidence>
<organism evidence="8 9">
    <name type="scientific">Drosophila willistoni</name>
    <name type="common">Fruit fly</name>
    <dbReference type="NCBI Taxonomy" id="7260"/>
    <lineage>
        <taxon>Eukaryota</taxon>
        <taxon>Metazoa</taxon>
        <taxon>Ecdysozoa</taxon>
        <taxon>Arthropoda</taxon>
        <taxon>Hexapoda</taxon>
        <taxon>Insecta</taxon>
        <taxon>Pterygota</taxon>
        <taxon>Neoptera</taxon>
        <taxon>Endopterygota</taxon>
        <taxon>Diptera</taxon>
        <taxon>Brachycera</taxon>
        <taxon>Muscomorpha</taxon>
        <taxon>Ephydroidea</taxon>
        <taxon>Drosophilidae</taxon>
        <taxon>Drosophila</taxon>
        <taxon>Sophophora</taxon>
    </lineage>
</organism>
<evidence type="ECO:0000313" key="8">
    <source>
        <dbReference type="EMBL" id="EDW78262.1"/>
    </source>
</evidence>
<dbReference type="Pfam" id="PF00179">
    <property type="entry name" value="UQ_con"/>
    <property type="match status" value="1"/>
</dbReference>
<dbReference type="SMART" id="SM00212">
    <property type="entry name" value="UBCc"/>
    <property type="match status" value="1"/>
</dbReference>
<accession>B4N1M3</accession>
<dbReference type="PANTHER" id="PTHR24068">
    <property type="entry name" value="UBIQUITIN-CONJUGATING ENZYME E2"/>
    <property type="match status" value="1"/>
</dbReference>
<reference evidence="8 9" key="1">
    <citation type="journal article" date="2007" name="Nature">
        <title>Evolution of genes and genomes on the Drosophila phylogeny.</title>
        <authorList>
            <consortium name="Drosophila 12 Genomes Consortium"/>
            <person name="Clark A.G."/>
            <person name="Eisen M.B."/>
            <person name="Smith D.R."/>
            <person name="Bergman C.M."/>
            <person name="Oliver B."/>
            <person name="Markow T.A."/>
            <person name="Kaufman T.C."/>
            <person name="Kellis M."/>
            <person name="Gelbart W."/>
            <person name="Iyer V.N."/>
            <person name="Pollard D.A."/>
            <person name="Sackton T.B."/>
            <person name="Larracuente A.M."/>
            <person name="Singh N.D."/>
            <person name="Abad J.P."/>
            <person name="Abt D.N."/>
            <person name="Adryan B."/>
            <person name="Aguade M."/>
            <person name="Akashi H."/>
            <person name="Anderson W.W."/>
            <person name="Aquadro C.F."/>
            <person name="Ardell D.H."/>
            <person name="Arguello R."/>
            <person name="Artieri C.G."/>
            <person name="Barbash D.A."/>
            <person name="Barker D."/>
            <person name="Barsanti P."/>
            <person name="Batterham P."/>
            <person name="Batzoglou S."/>
            <person name="Begun D."/>
            <person name="Bhutkar A."/>
            <person name="Blanco E."/>
            <person name="Bosak S.A."/>
            <person name="Bradley R.K."/>
            <person name="Brand A.D."/>
            <person name="Brent M.R."/>
            <person name="Brooks A.N."/>
            <person name="Brown R.H."/>
            <person name="Butlin R.K."/>
            <person name="Caggese C."/>
            <person name="Calvi B.R."/>
            <person name="Bernardo de Carvalho A."/>
            <person name="Caspi A."/>
            <person name="Castrezana S."/>
            <person name="Celniker S.E."/>
            <person name="Chang J.L."/>
            <person name="Chapple C."/>
            <person name="Chatterji S."/>
            <person name="Chinwalla A."/>
            <person name="Civetta A."/>
            <person name="Clifton S.W."/>
            <person name="Comeron J.M."/>
            <person name="Costello J.C."/>
            <person name="Coyne J.A."/>
            <person name="Daub J."/>
            <person name="David R.G."/>
            <person name="Delcher A.L."/>
            <person name="Delehaunty K."/>
            <person name="Do C.B."/>
            <person name="Ebling H."/>
            <person name="Edwards K."/>
            <person name="Eickbush T."/>
            <person name="Evans J.D."/>
            <person name="Filipski A."/>
            <person name="Findeiss S."/>
            <person name="Freyhult E."/>
            <person name="Fulton L."/>
            <person name="Fulton R."/>
            <person name="Garcia A.C."/>
            <person name="Gardiner A."/>
            <person name="Garfield D.A."/>
            <person name="Garvin B.E."/>
            <person name="Gibson G."/>
            <person name="Gilbert D."/>
            <person name="Gnerre S."/>
            <person name="Godfrey J."/>
            <person name="Good R."/>
            <person name="Gotea V."/>
            <person name="Gravely B."/>
            <person name="Greenberg A.J."/>
            <person name="Griffiths-Jones S."/>
            <person name="Gross S."/>
            <person name="Guigo R."/>
            <person name="Gustafson E.A."/>
            <person name="Haerty W."/>
            <person name="Hahn M.W."/>
            <person name="Halligan D.L."/>
            <person name="Halpern A.L."/>
            <person name="Halter G.M."/>
            <person name="Han M.V."/>
            <person name="Heger A."/>
            <person name="Hillier L."/>
            <person name="Hinrichs A.S."/>
            <person name="Holmes I."/>
            <person name="Hoskins R.A."/>
            <person name="Hubisz M.J."/>
            <person name="Hultmark D."/>
            <person name="Huntley M.A."/>
            <person name="Jaffe D.B."/>
            <person name="Jagadeeshan S."/>
            <person name="Jeck W.R."/>
            <person name="Johnson J."/>
            <person name="Jones C.D."/>
            <person name="Jordan W.C."/>
            <person name="Karpen G.H."/>
            <person name="Kataoka E."/>
            <person name="Keightley P.D."/>
            <person name="Kheradpour P."/>
            <person name="Kirkness E.F."/>
            <person name="Koerich L.B."/>
            <person name="Kristiansen K."/>
            <person name="Kudrna D."/>
            <person name="Kulathinal R.J."/>
            <person name="Kumar S."/>
            <person name="Kwok R."/>
            <person name="Lander E."/>
            <person name="Langley C.H."/>
            <person name="Lapoint R."/>
            <person name="Lazzaro B.P."/>
            <person name="Lee S.J."/>
            <person name="Levesque L."/>
            <person name="Li R."/>
            <person name="Lin C.F."/>
            <person name="Lin M.F."/>
            <person name="Lindblad-Toh K."/>
            <person name="Llopart A."/>
            <person name="Long M."/>
            <person name="Low L."/>
            <person name="Lozovsky E."/>
            <person name="Lu J."/>
            <person name="Luo M."/>
            <person name="Machado C.A."/>
            <person name="Makalowski W."/>
            <person name="Marzo M."/>
            <person name="Matsuda M."/>
            <person name="Matzkin L."/>
            <person name="McAllister B."/>
            <person name="McBride C.S."/>
            <person name="McKernan B."/>
            <person name="McKernan K."/>
            <person name="Mendez-Lago M."/>
            <person name="Minx P."/>
            <person name="Mollenhauer M.U."/>
            <person name="Montooth K."/>
            <person name="Mount S.M."/>
            <person name="Mu X."/>
            <person name="Myers E."/>
            <person name="Negre B."/>
            <person name="Newfeld S."/>
            <person name="Nielsen R."/>
            <person name="Noor M.A."/>
            <person name="O'Grady P."/>
            <person name="Pachter L."/>
            <person name="Papaceit M."/>
            <person name="Parisi M.J."/>
            <person name="Parisi M."/>
            <person name="Parts L."/>
            <person name="Pedersen J.S."/>
            <person name="Pesole G."/>
            <person name="Phillippy A.M."/>
            <person name="Ponting C.P."/>
            <person name="Pop M."/>
            <person name="Porcelli D."/>
            <person name="Powell J.R."/>
            <person name="Prohaska S."/>
            <person name="Pruitt K."/>
            <person name="Puig M."/>
            <person name="Quesneville H."/>
            <person name="Ram K.R."/>
            <person name="Rand D."/>
            <person name="Rasmussen M.D."/>
            <person name="Reed L.K."/>
            <person name="Reenan R."/>
            <person name="Reily A."/>
            <person name="Remington K.A."/>
            <person name="Rieger T.T."/>
            <person name="Ritchie M.G."/>
            <person name="Robin C."/>
            <person name="Rogers Y.H."/>
            <person name="Rohde C."/>
            <person name="Rozas J."/>
            <person name="Rubenfield M.J."/>
            <person name="Ruiz A."/>
            <person name="Russo S."/>
            <person name="Salzberg S.L."/>
            <person name="Sanchez-Gracia A."/>
            <person name="Saranga D.J."/>
            <person name="Sato H."/>
            <person name="Schaeffer S.W."/>
            <person name="Schatz M.C."/>
            <person name="Schlenke T."/>
            <person name="Schwartz R."/>
            <person name="Segarra C."/>
            <person name="Singh R.S."/>
            <person name="Sirot L."/>
            <person name="Sirota M."/>
            <person name="Sisneros N.B."/>
            <person name="Smith C.D."/>
            <person name="Smith T.F."/>
            <person name="Spieth J."/>
            <person name="Stage D.E."/>
            <person name="Stark A."/>
            <person name="Stephan W."/>
            <person name="Strausberg R.L."/>
            <person name="Strempel S."/>
            <person name="Sturgill D."/>
            <person name="Sutton G."/>
            <person name="Sutton G.G."/>
            <person name="Tao W."/>
            <person name="Teichmann S."/>
            <person name="Tobari Y.N."/>
            <person name="Tomimura Y."/>
            <person name="Tsolas J.M."/>
            <person name="Valente V.L."/>
            <person name="Venter E."/>
            <person name="Venter J.C."/>
            <person name="Vicario S."/>
            <person name="Vieira F.G."/>
            <person name="Vilella A.J."/>
            <person name="Villasante A."/>
            <person name="Walenz B."/>
            <person name="Wang J."/>
            <person name="Wasserman M."/>
            <person name="Watts T."/>
            <person name="Wilson D."/>
            <person name="Wilson R.K."/>
            <person name="Wing R.A."/>
            <person name="Wolfner M.F."/>
            <person name="Wong A."/>
            <person name="Wong G.K."/>
            <person name="Wu C.I."/>
            <person name="Wu G."/>
            <person name="Yamamoto D."/>
            <person name="Yang H.P."/>
            <person name="Yang S.P."/>
            <person name="Yorke J.A."/>
            <person name="Yoshida K."/>
            <person name="Zdobnov E."/>
            <person name="Zhang P."/>
            <person name="Zhang Y."/>
            <person name="Zimin A.V."/>
            <person name="Baldwin J."/>
            <person name="Abdouelleil A."/>
            <person name="Abdulkadir J."/>
            <person name="Abebe A."/>
            <person name="Abera B."/>
            <person name="Abreu J."/>
            <person name="Acer S.C."/>
            <person name="Aftuck L."/>
            <person name="Alexander A."/>
            <person name="An P."/>
            <person name="Anderson E."/>
            <person name="Anderson S."/>
            <person name="Arachi H."/>
            <person name="Azer M."/>
            <person name="Bachantsang P."/>
            <person name="Barry A."/>
            <person name="Bayul T."/>
            <person name="Berlin A."/>
            <person name="Bessette D."/>
            <person name="Bloom T."/>
            <person name="Blye J."/>
            <person name="Boguslavskiy L."/>
            <person name="Bonnet C."/>
            <person name="Boukhgalter B."/>
            <person name="Bourzgui I."/>
            <person name="Brown A."/>
            <person name="Cahill P."/>
            <person name="Channer S."/>
            <person name="Cheshatsang Y."/>
            <person name="Chuda L."/>
            <person name="Citroen M."/>
            <person name="Collymore A."/>
            <person name="Cooke P."/>
            <person name="Costello M."/>
            <person name="D'Aco K."/>
            <person name="Daza R."/>
            <person name="De Haan G."/>
            <person name="DeGray S."/>
            <person name="DeMaso C."/>
            <person name="Dhargay N."/>
            <person name="Dooley K."/>
            <person name="Dooley E."/>
            <person name="Doricent M."/>
            <person name="Dorje P."/>
            <person name="Dorjee K."/>
            <person name="Dupes A."/>
            <person name="Elong R."/>
            <person name="Falk J."/>
            <person name="Farina A."/>
            <person name="Faro S."/>
            <person name="Ferguson D."/>
            <person name="Fisher S."/>
            <person name="Foley C.D."/>
            <person name="Franke A."/>
            <person name="Friedrich D."/>
            <person name="Gadbois L."/>
            <person name="Gearin G."/>
            <person name="Gearin C.R."/>
            <person name="Giannoukos G."/>
            <person name="Goode T."/>
            <person name="Graham J."/>
            <person name="Grandbois E."/>
            <person name="Grewal S."/>
            <person name="Gyaltsen K."/>
            <person name="Hafez N."/>
            <person name="Hagos B."/>
            <person name="Hall J."/>
            <person name="Henson C."/>
            <person name="Hollinger A."/>
            <person name="Honan T."/>
            <person name="Huard M.D."/>
            <person name="Hughes L."/>
            <person name="Hurhula B."/>
            <person name="Husby M.E."/>
            <person name="Kamat A."/>
            <person name="Kanga B."/>
            <person name="Kashin S."/>
            <person name="Khazanovich D."/>
            <person name="Kisner P."/>
            <person name="Lance K."/>
            <person name="Lara M."/>
            <person name="Lee W."/>
            <person name="Lennon N."/>
            <person name="Letendre F."/>
            <person name="LeVine R."/>
            <person name="Lipovsky A."/>
            <person name="Liu X."/>
            <person name="Liu J."/>
            <person name="Liu S."/>
            <person name="Lokyitsang T."/>
            <person name="Lokyitsang Y."/>
            <person name="Lubonja R."/>
            <person name="Lui A."/>
            <person name="MacDonald P."/>
            <person name="Magnisalis V."/>
            <person name="Maru K."/>
            <person name="Matthews C."/>
            <person name="McCusker W."/>
            <person name="McDonough S."/>
            <person name="Mehta T."/>
            <person name="Meldrim J."/>
            <person name="Meneus L."/>
            <person name="Mihai O."/>
            <person name="Mihalev A."/>
            <person name="Mihova T."/>
            <person name="Mittelman R."/>
            <person name="Mlenga V."/>
            <person name="Montmayeur A."/>
            <person name="Mulrain L."/>
            <person name="Navidi A."/>
            <person name="Naylor J."/>
            <person name="Negash T."/>
            <person name="Nguyen T."/>
            <person name="Nguyen N."/>
            <person name="Nicol R."/>
            <person name="Norbu C."/>
            <person name="Norbu N."/>
            <person name="Novod N."/>
            <person name="O'Neill B."/>
            <person name="Osman S."/>
            <person name="Markiewicz E."/>
            <person name="Oyono O.L."/>
            <person name="Patti C."/>
            <person name="Phunkhang P."/>
            <person name="Pierre F."/>
            <person name="Priest M."/>
            <person name="Raghuraman S."/>
            <person name="Rege F."/>
            <person name="Reyes R."/>
            <person name="Rise C."/>
            <person name="Rogov P."/>
            <person name="Ross K."/>
            <person name="Ryan E."/>
            <person name="Settipalli S."/>
            <person name="Shea T."/>
            <person name="Sherpa N."/>
            <person name="Shi L."/>
            <person name="Shih D."/>
            <person name="Sparrow T."/>
            <person name="Spaulding J."/>
            <person name="Stalker J."/>
            <person name="Stange-Thomann N."/>
            <person name="Stavropoulos S."/>
            <person name="Stone C."/>
            <person name="Strader C."/>
            <person name="Tesfaye S."/>
            <person name="Thomson T."/>
            <person name="Thoulutsang Y."/>
            <person name="Thoulutsang D."/>
            <person name="Topham K."/>
            <person name="Topping I."/>
            <person name="Tsamla T."/>
            <person name="Vassiliev H."/>
            <person name="Vo A."/>
            <person name="Wangchuk T."/>
            <person name="Wangdi T."/>
            <person name="Weiand M."/>
            <person name="Wilkinson J."/>
            <person name="Wilson A."/>
            <person name="Yadav S."/>
            <person name="Young G."/>
            <person name="Yu Q."/>
            <person name="Zembek L."/>
            <person name="Zhong D."/>
            <person name="Zimmer A."/>
            <person name="Zwirko Z."/>
            <person name="Jaffe D.B."/>
            <person name="Alvarez P."/>
            <person name="Brockman W."/>
            <person name="Butler J."/>
            <person name="Chin C."/>
            <person name="Gnerre S."/>
            <person name="Grabherr M."/>
            <person name="Kleber M."/>
            <person name="Mauceli E."/>
            <person name="MacCallum I."/>
        </authorList>
    </citation>
    <scope>NUCLEOTIDE SEQUENCE [LARGE SCALE GENOMIC DNA]</scope>
    <source>
        <strain evidence="9">Tucson 14030-0811.24</strain>
    </source>
</reference>
<keyword evidence="9" id="KW-1185">Reference proteome</keyword>
<dbReference type="Proteomes" id="UP000007798">
    <property type="component" value="Unassembled WGS sequence"/>
</dbReference>
<evidence type="ECO:0000256" key="4">
    <source>
        <dbReference type="ARBA" id="ARBA00022786"/>
    </source>
</evidence>
<feature type="compositionally biased region" description="Basic and acidic residues" evidence="6">
    <location>
        <begin position="1"/>
        <end position="18"/>
    </location>
</feature>
<dbReference type="PROSITE" id="PS50127">
    <property type="entry name" value="UBC_2"/>
    <property type="match status" value="1"/>
</dbReference>
<evidence type="ECO:0000256" key="2">
    <source>
        <dbReference type="ARBA" id="ARBA00022679"/>
    </source>
</evidence>
<dbReference type="InParanoid" id="B4N1M3"/>
<evidence type="ECO:0000259" key="7">
    <source>
        <dbReference type="PROSITE" id="PS50127"/>
    </source>
</evidence>
<dbReference type="Gene3D" id="3.10.110.10">
    <property type="entry name" value="Ubiquitin Conjugating Enzyme"/>
    <property type="match status" value="1"/>
</dbReference>
<dbReference type="SMR" id="B4N1M3"/>
<feature type="domain" description="UBC core" evidence="7">
    <location>
        <begin position="92"/>
        <end position="238"/>
    </location>
</feature>
<dbReference type="InterPro" id="IPR016135">
    <property type="entry name" value="UBQ-conjugating_enzyme/RWD"/>
</dbReference>
<protein>
    <recommendedName>
        <fullName evidence="1">E2 ubiquitin-conjugating enzyme</fullName>
        <ecNumber evidence="1">2.3.2.23</ecNumber>
    </recommendedName>
</protein>
<proteinExistence type="predicted"/>